<dbReference type="EMBL" id="WNYA01000907">
    <property type="protein sequence ID" value="KAG8546905.1"/>
    <property type="molecule type" value="Genomic_DNA"/>
</dbReference>
<evidence type="ECO:0000313" key="1">
    <source>
        <dbReference type="EMBL" id="KAG8546905.1"/>
    </source>
</evidence>
<name>A0AAV6ZHQ2_ENGPU</name>
<reference evidence="1" key="1">
    <citation type="thesis" date="2020" institute="ProQuest LLC" country="789 East Eisenhower Parkway, Ann Arbor, MI, USA">
        <title>Comparative Genomics and Chromosome Evolution.</title>
        <authorList>
            <person name="Mudd A.B."/>
        </authorList>
    </citation>
    <scope>NUCLEOTIDE SEQUENCE</scope>
    <source>
        <strain evidence="1">237g6f4</strain>
        <tissue evidence="1">Blood</tissue>
    </source>
</reference>
<proteinExistence type="predicted"/>
<accession>A0AAV6ZHQ2</accession>
<evidence type="ECO:0000313" key="2">
    <source>
        <dbReference type="Proteomes" id="UP000824782"/>
    </source>
</evidence>
<keyword evidence="2" id="KW-1185">Reference proteome</keyword>
<sequence>MQRNWSEVHLVTGEPLSFLSKYSLLHLPSHKSSSQKTHLILQFDYTFICSSLCLDTRCSTLTLIPH</sequence>
<dbReference type="AlphaFoldDB" id="A0AAV6ZHQ2"/>
<comment type="caution">
    <text evidence="1">The sequence shown here is derived from an EMBL/GenBank/DDBJ whole genome shotgun (WGS) entry which is preliminary data.</text>
</comment>
<dbReference type="Proteomes" id="UP000824782">
    <property type="component" value="Unassembled WGS sequence"/>
</dbReference>
<protein>
    <submittedName>
        <fullName evidence="1">Uncharacterized protein</fullName>
    </submittedName>
</protein>
<organism evidence="1 2">
    <name type="scientific">Engystomops pustulosus</name>
    <name type="common">Tungara frog</name>
    <name type="synonym">Physalaemus pustulosus</name>
    <dbReference type="NCBI Taxonomy" id="76066"/>
    <lineage>
        <taxon>Eukaryota</taxon>
        <taxon>Metazoa</taxon>
        <taxon>Chordata</taxon>
        <taxon>Craniata</taxon>
        <taxon>Vertebrata</taxon>
        <taxon>Euteleostomi</taxon>
        <taxon>Amphibia</taxon>
        <taxon>Batrachia</taxon>
        <taxon>Anura</taxon>
        <taxon>Neobatrachia</taxon>
        <taxon>Hyloidea</taxon>
        <taxon>Leptodactylidae</taxon>
        <taxon>Leiuperinae</taxon>
        <taxon>Engystomops</taxon>
    </lineage>
</organism>
<gene>
    <name evidence="1" type="ORF">GDO81_029600</name>
</gene>